<dbReference type="WBParaSite" id="TREG1_128880.5">
    <property type="protein sequence ID" value="TREG1_128880.5"/>
    <property type="gene ID" value="TREG1_128880"/>
</dbReference>
<evidence type="ECO:0000313" key="2">
    <source>
        <dbReference type="Proteomes" id="UP000050795"/>
    </source>
</evidence>
<keyword evidence="2" id="KW-1185">Reference proteome</keyword>
<reference evidence="3 4" key="2">
    <citation type="submission" date="2023-11" db="UniProtKB">
        <authorList>
            <consortium name="WormBaseParasite"/>
        </authorList>
    </citation>
    <scope>IDENTIFICATION</scope>
</reference>
<dbReference type="WBParaSite" id="TREG1_128880.4">
    <property type="protein sequence ID" value="TREG1_128880.4"/>
    <property type="gene ID" value="TREG1_128880"/>
</dbReference>
<dbReference type="AlphaFoldDB" id="A0AA85J4T4"/>
<feature type="transmembrane region" description="Helical" evidence="1">
    <location>
        <begin position="157"/>
        <end position="177"/>
    </location>
</feature>
<evidence type="ECO:0000256" key="1">
    <source>
        <dbReference type="SAM" id="Phobius"/>
    </source>
</evidence>
<accession>A0AA85J4T4</accession>
<feature type="transmembrane region" description="Helical" evidence="1">
    <location>
        <begin position="39"/>
        <end position="63"/>
    </location>
</feature>
<evidence type="ECO:0000313" key="4">
    <source>
        <dbReference type="WBParaSite" id="TREG1_128880.5"/>
    </source>
</evidence>
<keyword evidence="1" id="KW-1133">Transmembrane helix</keyword>
<feature type="transmembrane region" description="Helical" evidence="1">
    <location>
        <begin position="101"/>
        <end position="122"/>
    </location>
</feature>
<proteinExistence type="predicted"/>
<organism evidence="2 4">
    <name type="scientific">Trichobilharzia regenti</name>
    <name type="common">Nasal bird schistosome</name>
    <dbReference type="NCBI Taxonomy" id="157069"/>
    <lineage>
        <taxon>Eukaryota</taxon>
        <taxon>Metazoa</taxon>
        <taxon>Spiralia</taxon>
        <taxon>Lophotrochozoa</taxon>
        <taxon>Platyhelminthes</taxon>
        <taxon>Trematoda</taxon>
        <taxon>Digenea</taxon>
        <taxon>Strigeidida</taxon>
        <taxon>Schistosomatoidea</taxon>
        <taxon>Schistosomatidae</taxon>
        <taxon>Trichobilharzia</taxon>
    </lineage>
</organism>
<protein>
    <submittedName>
        <fullName evidence="3 4">Uncharacterized protein</fullName>
    </submittedName>
</protein>
<sequence length="241" mass="26804">MHNHVFLMGHLVSVISLLFEHCTLFTIKASTDTERDFRLSWVNHTIFIFFSFVSALLALGLLLVPSLQETSPVNFILAALSVLTSSSGFAIYTAGLELWSLLLWSLTIVLSVTAITIGYKIGRLNSSGYYIISWVIFGLMLSGAILFIIFSSIQFTTTANIVLSVILGLEITVALYLNGEELKRCGEVNTNAFLPFRLSLITWVLVFLQYMTMSQVTASIIHYRNTNRDGAKDLFDTSSHA</sequence>
<keyword evidence="1" id="KW-0472">Membrane</keyword>
<feature type="transmembrane region" description="Helical" evidence="1">
    <location>
        <begin position="6"/>
        <end position="27"/>
    </location>
</feature>
<feature type="transmembrane region" description="Helical" evidence="1">
    <location>
        <begin position="192"/>
        <end position="211"/>
    </location>
</feature>
<feature type="transmembrane region" description="Helical" evidence="1">
    <location>
        <begin position="128"/>
        <end position="150"/>
    </location>
</feature>
<keyword evidence="1" id="KW-0812">Transmembrane</keyword>
<evidence type="ECO:0000313" key="3">
    <source>
        <dbReference type="WBParaSite" id="TREG1_128880.4"/>
    </source>
</evidence>
<feature type="transmembrane region" description="Helical" evidence="1">
    <location>
        <begin position="75"/>
        <end position="94"/>
    </location>
</feature>
<dbReference type="Proteomes" id="UP000050795">
    <property type="component" value="Unassembled WGS sequence"/>
</dbReference>
<reference evidence="2" key="1">
    <citation type="submission" date="2022-06" db="EMBL/GenBank/DDBJ databases">
        <authorList>
            <person name="Berger JAMES D."/>
            <person name="Berger JAMES D."/>
        </authorList>
    </citation>
    <scope>NUCLEOTIDE SEQUENCE [LARGE SCALE GENOMIC DNA]</scope>
</reference>
<name>A0AA85J4T4_TRIRE</name>